<name>A0A2G9TF50_TELCI</name>
<sequence length="77" mass="9110">MDQWRHADCADVCYQANTTAYMRDDSWEERWVQSKHKDDYGEFKLSTGKYFGDAKRDQGLKTSQDAKFYSRAAKFPK</sequence>
<evidence type="ECO:0000313" key="2">
    <source>
        <dbReference type="Proteomes" id="UP000230423"/>
    </source>
</evidence>
<dbReference type="Gene3D" id="2.60.120.200">
    <property type="match status" value="1"/>
</dbReference>
<organism evidence="1 2">
    <name type="scientific">Teladorsagia circumcincta</name>
    <name type="common">Brown stomach worm</name>
    <name type="synonym">Ostertagia circumcincta</name>
    <dbReference type="NCBI Taxonomy" id="45464"/>
    <lineage>
        <taxon>Eukaryota</taxon>
        <taxon>Metazoa</taxon>
        <taxon>Ecdysozoa</taxon>
        <taxon>Nematoda</taxon>
        <taxon>Chromadorea</taxon>
        <taxon>Rhabditida</taxon>
        <taxon>Rhabditina</taxon>
        <taxon>Rhabditomorpha</taxon>
        <taxon>Strongyloidea</taxon>
        <taxon>Trichostrongylidae</taxon>
        <taxon>Teladorsagia</taxon>
    </lineage>
</organism>
<evidence type="ECO:0000313" key="1">
    <source>
        <dbReference type="EMBL" id="PIO56575.1"/>
    </source>
</evidence>
<dbReference type="OrthoDB" id="1938156at2759"/>
<keyword evidence="2" id="KW-1185">Reference proteome</keyword>
<dbReference type="AlphaFoldDB" id="A0A2G9TF50"/>
<dbReference type="Proteomes" id="UP000230423">
    <property type="component" value="Unassembled WGS sequence"/>
</dbReference>
<dbReference type="EMBL" id="KZ374638">
    <property type="protein sequence ID" value="PIO56575.1"/>
    <property type="molecule type" value="Genomic_DNA"/>
</dbReference>
<protein>
    <submittedName>
        <fullName evidence="1">Uncharacterized protein</fullName>
    </submittedName>
</protein>
<reference evidence="1 2" key="1">
    <citation type="submission" date="2015-09" db="EMBL/GenBank/DDBJ databases">
        <title>Draft genome of the parasitic nematode Teladorsagia circumcincta isolate WARC Sus (inbred).</title>
        <authorList>
            <person name="Mitreva M."/>
        </authorList>
    </citation>
    <scope>NUCLEOTIDE SEQUENCE [LARGE SCALE GENOMIC DNA]</scope>
    <source>
        <strain evidence="1 2">S</strain>
    </source>
</reference>
<feature type="non-terminal residue" evidence="1">
    <location>
        <position position="77"/>
    </location>
</feature>
<proteinExistence type="predicted"/>
<accession>A0A2G9TF50</accession>
<gene>
    <name evidence="1" type="ORF">TELCIR_22025</name>
</gene>